<reference evidence="15 16" key="1">
    <citation type="journal article" date="2010" name="Nature">
        <title>Genome sequencing and analysis of the model grass Brachypodium distachyon.</title>
        <authorList>
            <consortium name="International Brachypodium Initiative"/>
        </authorList>
    </citation>
    <scope>NUCLEOTIDE SEQUENCE [LARGE SCALE GENOMIC DNA]</scope>
    <source>
        <strain evidence="15 16">Bd21</strain>
    </source>
</reference>
<comment type="function">
    <text evidence="11">Transcription factor.</text>
</comment>
<evidence type="ECO:0000256" key="4">
    <source>
        <dbReference type="ARBA" id="ARBA00023155"/>
    </source>
</evidence>
<comment type="function">
    <text evidence="8">Probable transcription factor.</text>
</comment>
<dbReference type="EMBL" id="CM000880">
    <property type="protein sequence ID" value="KQK23207.1"/>
    <property type="molecule type" value="Genomic_DNA"/>
</dbReference>
<dbReference type="Gramene" id="KQK23207">
    <property type="protein sequence ID" value="KQK23207"/>
    <property type="gene ID" value="BRADI_1g71930v3"/>
</dbReference>
<keyword evidence="12" id="KW-0175">Coiled coil</keyword>
<evidence type="ECO:0000256" key="8">
    <source>
        <dbReference type="ARBA" id="ARBA00037260"/>
    </source>
</evidence>
<dbReference type="GO" id="GO:0043565">
    <property type="term" value="F:sequence-specific DNA binding"/>
    <property type="evidence" value="ECO:0000318"/>
    <property type="project" value="GO_Central"/>
</dbReference>
<evidence type="ECO:0000256" key="10">
    <source>
        <dbReference type="RuleBase" id="RU000682"/>
    </source>
</evidence>
<dbReference type="Pfam" id="PF02183">
    <property type="entry name" value="HALZ"/>
    <property type="match status" value="1"/>
</dbReference>
<dbReference type="FunCoup" id="I1H8S4">
    <property type="interactions" value="42"/>
</dbReference>
<dbReference type="CDD" id="cd00086">
    <property type="entry name" value="homeodomain"/>
    <property type="match status" value="1"/>
</dbReference>
<accession>I1H8S4</accession>
<name>I1H8S4_BRADI</name>
<dbReference type="PANTHER" id="PTHR24326:SF300">
    <property type="entry name" value="HOMEOBOX-LEUCINE ZIPPER PROTEIN HOX13"/>
    <property type="match status" value="1"/>
</dbReference>
<keyword evidence="4 9" id="KW-0371">Homeobox</keyword>
<dbReference type="GO" id="GO:0045893">
    <property type="term" value="P:positive regulation of DNA-templated transcription"/>
    <property type="evidence" value="ECO:0000318"/>
    <property type="project" value="GO_Central"/>
</dbReference>
<dbReference type="eggNOG" id="KOG0483">
    <property type="taxonomic scope" value="Eukaryota"/>
</dbReference>
<dbReference type="Gene3D" id="1.10.10.60">
    <property type="entry name" value="Homeodomain-like"/>
    <property type="match status" value="1"/>
</dbReference>
<evidence type="ECO:0000256" key="13">
    <source>
        <dbReference type="SAM" id="MobiDB-lite"/>
    </source>
</evidence>
<feature type="DNA-binding region" description="Homeobox" evidence="9">
    <location>
        <begin position="56"/>
        <end position="110"/>
    </location>
</feature>
<keyword evidence="3 9" id="KW-0238">DNA-binding</keyword>
<reference evidence="15" key="2">
    <citation type="submission" date="2017-06" db="EMBL/GenBank/DDBJ databases">
        <title>WGS assembly of Brachypodium distachyon.</title>
        <authorList>
            <consortium name="The International Brachypodium Initiative"/>
            <person name="Lucas S."/>
            <person name="Harmon-Smith M."/>
            <person name="Lail K."/>
            <person name="Tice H."/>
            <person name="Grimwood J."/>
            <person name="Bruce D."/>
            <person name="Barry K."/>
            <person name="Shu S."/>
            <person name="Lindquist E."/>
            <person name="Wang M."/>
            <person name="Pitluck S."/>
            <person name="Vogel J.P."/>
            <person name="Garvin D.F."/>
            <person name="Mockler T.C."/>
            <person name="Schmutz J."/>
            <person name="Rokhsar D."/>
            <person name="Bevan M.W."/>
        </authorList>
    </citation>
    <scope>NUCLEOTIDE SEQUENCE</scope>
    <source>
        <strain evidence="15">Bd21</strain>
    </source>
</reference>
<evidence type="ECO:0000256" key="9">
    <source>
        <dbReference type="PROSITE-ProRule" id="PRU00108"/>
    </source>
</evidence>
<dbReference type="InterPro" id="IPR003106">
    <property type="entry name" value="Leu_zip_homeo"/>
</dbReference>
<dbReference type="GeneID" id="100821748"/>
<reference evidence="16" key="3">
    <citation type="submission" date="2018-08" db="UniProtKB">
        <authorList>
            <consortium name="EnsemblPlants"/>
        </authorList>
    </citation>
    <scope>IDENTIFICATION</scope>
    <source>
        <strain evidence="16">cv. Bd21</strain>
    </source>
</reference>
<keyword evidence="5 11" id="KW-0804">Transcription</keyword>
<proteinExistence type="inferred from homology"/>
<dbReference type="EnsemblPlants" id="KQK23207">
    <property type="protein sequence ID" value="KQK23207"/>
    <property type="gene ID" value="BRADI_1g71930v3"/>
</dbReference>
<dbReference type="Proteomes" id="UP000008810">
    <property type="component" value="Chromosome 1"/>
</dbReference>
<dbReference type="OrthoDB" id="1867783at2759"/>
<evidence type="ECO:0000259" key="14">
    <source>
        <dbReference type="PROSITE" id="PS50071"/>
    </source>
</evidence>
<evidence type="ECO:0000256" key="3">
    <source>
        <dbReference type="ARBA" id="ARBA00023125"/>
    </source>
</evidence>
<evidence type="ECO:0000256" key="2">
    <source>
        <dbReference type="ARBA" id="ARBA00023015"/>
    </source>
</evidence>
<evidence type="ECO:0000313" key="16">
    <source>
        <dbReference type="EnsemblPlants" id="KQK23207"/>
    </source>
</evidence>
<feature type="compositionally biased region" description="Acidic residues" evidence="13">
    <location>
        <begin position="31"/>
        <end position="43"/>
    </location>
</feature>
<dbReference type="AlphaFoldDB" id="I1H8S4"/>
<sequence length="315" mass="34113">MKRQSKRLTSGGQESPEPGDQSLLPPYMEHDEADLEEEDEEEERGSLSCGLGGKKRRLALEQVRALERSFEVDNKLDPERKARIARDLALQPRQVAVWFQNRRARWKTKQLERDFNALRARHDALRSDCDALRRDKDALAAEIRELREKLPKPEAAAVKSEACIEAELRQATAVGAAVCNNNKDGSSDSDSSVVFNDEASPCPYSGSAAVFEQPGGGFMGFGAPTFLDSSAAATGGCSSSLLPMLETKWPGAYGSYDAGKSGGGYGFTEEWLAGTDAIGNDAGAGFFADEHVSSLNFGWCGSGAEGFDLHGYCKK</sequence>
<dbReference type="GO" id="GO:0000981">
    <property type="term" value="F:DNA-binding transcription factor activity, RNA polymerase II-specific"/>
    <property type="evidence" value="ECO:0007669"/>
    <property type="project" value="UniProtKB-UniRule"/>
</dbReference>
<feature type="region of interest" description="Disordered" evidence="13">
    <location>
        <begin position="1"/>
        <end position="51"/>
    </location>
</feature>
<evidence type="ECO:0000256" key="1">
    <source>
        <dbReference type="ARBA" id="ARBA00004123"/>
    </source>
</evidence>
<dbReference type="KEGG" id="bdi:100821748"/>
<dbReference type="OMA" id="TMEQQDE"/>
<keyword evidence="17" id="KW-1185">Reference proteome</keyword>
<dbReference type="PROSITE" id="PS50071">
    <property type="entry name" value="HOMEOBOX_2"/>
    <property type="match status" value="1"/>
</dbReference>
<dbReference type="PROSITE" id="PS00027">
    <property type="entry name" value="HOMEOBOX_1"/>
    <property type="match status" value="1"/>
</dbReference>
<dbReference type="InterPro" id="IPR045224">
    <property type="entry name" value="HDZip_class_I_plant"/>
</dbReference>
<dbReference type="SUPFAM" id="SSF46689">
    <property type="entry name" value="Homeodomain-like"/>
    <property type="match status" value="1"/>
</dbReference>
<dbReference type="InterPro" id="IPR017970">
    <property type="entry name" value="Homeobox_CS"/>
</dbReference>
<keyword evidence="2 11" id="KW-0805">Transcription regulation</keyword>
<evidence type="ECO:0000256" key="7">
    <source>
        <dbReference type="ARBA" id="ARBA00025748"/>
    </source>
</evidence>
<evidence type="ECO:0000256" key="12">
    <source>
        <dbReference type="SAM" id="Coils"/>
    </source>
</evidence>
<dbReference type="InterPro" id="IPR009057">
    <property type="entry name" value="Homeodomain-like_sf"/>
</dbReference>
<gene>
    <name evidence="16" type="primary">LOC100821748</name>
    <name evidence="15" type="ORF">BRADI_1g71930v3</name>
</gene>
<evidence type="ECO:0000256" key="6">
    <source>
        <dbReference type="ARBA" id="ARBA00023242"/>
    </source>
</evidence>
<evidence type="ECO:0000256" key="11">
    <source>
        <dbReference type="RuleBase" id="RU369038"/>
    </source>
</evidence>
<keyword evidence="6 9" id="KW-0539">Nucleus</keyword>
<dbReference type="HOGENOM" id="CLU_060842_1_1_1"/>
<evidence type="ECO:0000313" key="15">
    <source>
        <dbReference type="EMBL" id="KQK23207.1"/>
    </source>
</evidence>
<feature type="coiled-coil region" evidence="12">
    <location>
        <begin position="108"/>
        <end position="149"/>
    </location>
</feature>
<protein>
    <recommendedName>
        <fullName evidence="11">Homeobox-leucine zipper protein</fullName>
    </recommendedName>
    <alternativeName>
        <fullName evidence="11">HD-ZIP protein</fullName>
    </alternativeName>
    <alternativeName>
        <fullName evidence="11">Homeodomain transcription factor</fullName>
    </alternativeName>
</protein>
<dbReference type="PANTHER" id="PTHR24326">
    <property type="entry name" value="HOMEOBOX-LEUCINE ZIPPER PROTEIN"/>
    <property type="match status" value="1"/>
</dbReference>
<comment type="similarity">
    <text evidence="7 11">Belongs to the HD-ZIP homeobox family. Class I subfamily.</text>
</comment>
<feature type="domain" description="Homeobox" evidence="14">
    <location>
        <begin position="54"/>
        <end position="109"/>
    </location>
</feature>
<dbReference type="FunFam" id="1.10.10.60:FF:000242">
    <property type="entry name" value="Homeobox-leucine zipper protein HOX13"/>
    <property type="match status" value="1"/>
</dbReference>
<dbReference type="RefSeq" id="XP_003558624.1">
    <property type="nucleotide sequence ID" value="XM_003558576.4"/>
</dbReference>
<dbReference type="Pfam" id="PF00046">
    <property type="entry name" value="Homeodomain"/>
    <property type="match status" value="1"/>
</dbReference>
<dbReference type="InterPro" id="IPR001356">
    <property type="entry name" value="HD"/>
</dbReference>
<dbReference type="SMART" id="SM00389">
    <property type="entry name" value="HOX"/>
    <property type="match status" value="1"/>
</dbReference>
<dbReference type="GO" id="GO:0005634">
    <property type="term" value="C:nucleus"/>
    <property type="evidence" value="ECO:0000318"/>
    <property type="project" value="GO_Central"/>
</dbReference>
<comment type="subcellular location">
    <subcellularLocation>
        <location evidence="1 9 10">Nucleus</location>
    </subcellularLocation>
</comment>
<evidence type="ECO:0000256" key="5">
    <source>
        <dbReference type="ARBA" id="ARBA00023163"/>
    </source>
</evidence>
<evidence type="ECO:0000313" key="17">
    <source>
        <dbReference type="Proteomes" id="UP000008810"/>
    </source>
</evidence>
<organism evidence="15">
    <name type="scientific">Brachypodium distachyon</name>
    <name type="common">Purple false brome</name>
    <name type="synonym">Trachynia distachya</name>
    <dbReference type="NCBI Taxonomy" id="15368"/>
    <lineage>
        <taxon>Eukaryota</taxon>
        <taxon>Viridiplantae</taxon>
        <taxon>Streptophyta</taxon>
        <taxon>Embryophyta</taxon>
        <taxon>Tracheophyta</taxon>
        <taxon>Spermatophyta</taxon>
        <taxon>Magnoliopsida</taxon>
        <taxon>Liliopsida</taxon>
        <taxon>Poales</taxon>
        <taxon>Poaceae</taxon>
        <taxon>BOP clade</taxon>
        <taxon>Pooideae</taxon>
        <taxon>Stipodae</taxon>
        <taxon>Brachypodieae</taxon>
        <taxon>Brachypodium</taxon>
    </lineage>
</organism>